<proteinExistence type="predicted"/>
<name>A0ABM5LX37_BACA1</name>
<evidence type="ECO:0000313" key="3">
    <source>
        <dbReference type="Proteomes" id="UP000006867"/>
    </source>
</evidence>
<keyword evidence="3" id="KW-1185">Reference proteome</keyword>
<sequence>MFVFLVIVVSASIAVFVVDSIDWLFITLTIFIEPRLQEISNQFHLPDHNLYILILLMIGVLRYRG</sequence>
<reference evidence="2 3" key="1">
    <citation type="journal article" date="2011" name="Front. Microbiol.">
        <title>Genomic signatures of strain selection and enhancement in Bacillus atrophaeus var. globigii, a historical biowarfare simulant.</title>
        <authorList>
            <person name="Gibbons H.S."/>
            <person name="Broomall S.M."/>
            <person name="McNew L.A."/>
            <person name="Daligault H."/>
            <person name="Chapman C."/>
            <person name="Bruce D."/>
            <person name="Karavis M."/>
            <person name="Krepps M."/>
            <person name="McGregor P.A."/>
            <person name="Hong C."/>
            <person name="Park K.H."/>
            <person name="Akmal A."/>
            <person name="Feldman A."/>
            <person name="Lin J.S."/>
            <person name="Chang W.E."/>
            <person name="Higgs B.W."/>
            <person name="Demirev P."/>
            <person name="Lindquist J."/>
            <person name="Liem A."/>
            <person name="Fochler E."/>
            <person name="Read T.D."/>
            <person name="Tapia R."/>
            <person name="Johnson S."/>
            <person name="Bishop-Lilly K.A."/>
            <person name="Detter C."/>
            <person name="Han C."/>
            <person name="Sozhamannan S."/>
            <person name="Rosenzweig C.N."/>
            <person name="Skowronski E.W."/>
        </authorList>
    </citation>
    <scope>NUCLEOTIDE SEQUENCE [LARGE SCALE GENOMIC DNA]</scope>
    <source>
        <strain evidence="2 3">1942</strain>
    </source>
</reference>
<keyword evidence="1" id="KW-1133">Transmembrane helix</keyword>
<evidence type="ECO:0000313" key="2">
    <source>
        <dbReference type="EMBL" id="ADP32441.1"/>
    </source>
</evidence>
<dbReference type="EMBL" id="CP002207">
    <property type="protein sequence ID" value="ADP32441.1"/>
    <property type="molecule type" value="Genomic_DNA"/>
</dbReference>
<protein>
    <submittedName>
        <fullName evidence="2">Uncharacterized protein</fullName>
    </submittedName>
</protein>
<feature type="transmembrane region" description="Helical" evidence="1">
    <location>
        <begin position="43"/>
        <end position="63"/>
    </location>
</feature>
<evidence type="ECO:0000256" key="1">
    <source>
        <dbReference type="SAM" id="Phobius"/>
    </source>
</evidence>
<keyword evidence="1" id="KW-0812">Transmembrane</keyword>
<keyword evidence="1" id="KW-0472">Membrane</keyword>
<organism evidence="2 3">
    <name type="scientific">Bacillus atrophaeus (strain 1942)</name>
    <dbReference type="NCBI Taxonomy" id="720555"/>
    <lineage>
        <taxon>Bacteria</taxon>
        <taxon>Bacillati</taxon>
        <taxon>Bacillota</taxon>
        <taxon>Bacilli</taxon>
        <taxon>Bacillales</taxon>
        <taxon>Bacillaceae</taxon>
        <taxon>Bacillus</taxon>
    </lineage>
</organism>
<dbReference type="Proteomes" id="UP000006867">
    <property type="component" value="Chromosome"/>
</dbReference>
<gene>
    <name evidence="2" type="ordered locus">BATR1942_07485</name>
</gene>
<feature type="transmembrane region" description="Helical" evidence="1">
    <location>
        <begin position="6"/>
        <end position="31"/>
    </location>
</feature>
<accession>A0ABM5LX37</accession>